<name>A0A371I601_MUCPR</name>
<evidence type="ECO:0000313" key="1">
    <source>
        <dbReference type="EMBL" id="RDY10465.1"/>
    </source>
</evidence>
<keyword evidence="2" id="KW-1185">Reference proteome</keyword>
<dbReference type="AlphaFoldDB" id="A0A371I601"/>
<evidence type="ECO:0000313" key="2">
    <source>
        <dbReference type="Proteomes" id="UP000257109"/>
    </source>
</evidence>
<accession>A0A371I601</accession>
<dbReference type="EMBL" id="QJKJ01000838">
    <property type="protein sequence ID" value="RDY10465.1"/>
    <property type="molecule type" value="Genomic_DNA"/>
</dbReference>
<proteinExistence type="predicted"/>
<dbReference type="Proteomes" id="UP000257109">
    <property type="component" value="Unassembled WGS sequence"/>
</dbReference>
<sequence length="89" mass="10163">MDTSTPWFAEICNFIVASQLYKEKIKSDAKNYIWDDPIFGSTTATMSFAVAGGNHHGLTRTARKVLDCGFYWPTIFRDAHQFISTYEQC</sequence>
<reference evidence="1" key="1">
    <citation type="submission" date="2018-05" db="EMBL/GenBank/DDBJ databases">
        <title>Draft genome of Mucuna pruriens seed.</title>
        <authorList>
            <person name="Nnadi N.E."/>
            <person name="Vos R."/>
            <person name="Hasami M.H."/>
            <person name="Devisetty U.K."/>
            <person name="Aguiy J.C."/>
        </authorList>
    </citation>
    <scope>NUCLEOTIDE SEQUENCE [LARGE SCALE GENOMIC DNA]</scope>
    <source>
        <strain evidence="1">JCA_2017</strain>
    </source>
</reference>
<organism evidence="1 2">
    <name type="scientific">Mucuna pruriens</name>
    <name type="common">Velvet bean</name>
    <name type="synonym">Dolichos pruriens</name>
    <dbReference type="NCBI Taxonomy" id="157652"/>
    <lineage>
        <taxon>Eukaryota</taxon>
        <taxon>Viridiplantae</taxon>
        <taxon>Streptophyta</taxon>
        <taxon>Embryophyta</taxon>
        <taxon>Tracheophyta</taxon>
        <taxon>Spermatophyta</taxon>
        <taxon>Magnoliopsida</taxon>
        <taxon>eudicotyledons</taxon>
        <taxon>Gunneridae</taxon>
        <taxon>Pentapetalae</taxon>
        <taxon>rosids</taxon>
        <taxon>fabids</taxon>
        <taxon>Fabales</taxon>
        <taxon>Fabaceae</taxon>
        <taxon>Papilionoideae</taxon>
        <taxon>50 kb inversion clade</taxon>
        <taxon>NPAAA clade</taxon>
        <taxon>indigoferoid/millettioid clade</taxon>
        <taxon>Phaseoleae</taxon>
        <taxon>Mucuna</taxon>
    </lineage>
</organism>
<comment type="caution">
    <text evidence="1">The sequence shown here is derived from an EMBL/GenBank/DDBJ whole genome shotgun (WGS) entry which is preliminary data.</text>
</comment>
<dbReference type="OrthoDB" id="1739170at2759"/>
<feature type="non-terminal residue" evidence="1">
    <location>
        <position position="1"/>
    </location>
</feature>
<gene>
    <name evidence="1" type="ORF">CR513_05008</name>
</gene>
<evidence type="ECO:0008006" key="3">
    <source>
        <dbReference type="Google" id="ProtNLM"/>
    </source>
</evidence>
<dbReference type="Gene3D" id="1.10.340.70">
    <property type="match status" value="1"/>
</dbReference>
<protein>
    <recommendedName>
        <fullName evidence="3">Mitochondrial protein</fullName>
    </recommendedName>
</protein>